<gene>
    <name evidence="1" type="ordered locus">ACICU_00224</name>
</gene>
<dbReference type="KEGG" id="abc:ACICU_00224"/>
<evidence type="ECO:0000313" key="2">
    <source>
        <dbReference type="Proteomes" id="UP000008839"/>
    </source>
</evidence>
<dbReference type="AlphaFoldDB" id="A0A7U3XVN4"/>
<organism evidence="1 2">
    <name type="scientific">Acinetobacter baumannii (strain ACICU)</name>
    <dbReference type="NCBI Taxonomy" id="405416"/>
    <lineage>
        <taxon>Bacteria</taxon>
        <taxon>Pseudomonadati</taxon>
        <taxon>Pseudomonadota</taxon>
        <taxon>Gammaproteobacteria</taxon>
        <taxon>Moraxellales</taxon>
        <taxon>Moraxellaceae</taxon>
        <taxon>Acinetobacter</taxon>
        <taxon>Acinetobacter calcoaceticus/baumannii complex</taxon>
    </lineage>
</organism>
<dbReference type="EMBL" id="CP000863">
    <property type="protein sequence ID" value="ACC55536.1"/>
    <property type="molecule type" value="Genomic_DNA"/>
</dbReference>
<dbReference type="Proteomes" id="UP000008839">
    <property type="component" value="Chromosome"/>
</dbReference>
<accession>A0A7U3XVN4</accession>
<reference evidence="1 2" key="1">
    <citation type="journal article" date="2008" name="Antimicrob. Agents Chemother.">
        <title>Whole-genome pyrosequencing of an epidemic multidrug-resistant Acinetobacter baumannii strain belonging to the European clone II group.</title>
        <authorList>
            <person name="Iacono M."/>
            <person name="Villa L."/>
            <person name="Fortini D."/>
            <person name="Bordoni R."/>
            <person name="Imperi F."/>
            <person name="Bonnal R.J."/>
            <person name="Sicheritz-Ponten T."/>
            <person name="De Bellis G."/>
            <person name="Visca P."/>
            <person name="Cassone A."/>
            <person name="Carattoli A."/>
        </authorList>
    </citation>
    <scope>NUCLEOTIDE SEQUENCE [LARGE SCALE GENOMIC DNA]</scope>
    <source>
        <strain evidence="1 2">ACICU</strain>
    </source>
</reference>
<sequence>MEGLGITACSLECLACLNHVHGWTIWGGYGTLPLKPRFLVASDRSQVARRRVRLDLGDLGIIEQQLNQSSNQLGSQAFAQL</sequence>
<evidence type="ECO:0000313" key="1">
    <source>
        <dbReference type="EMBL" id="ACC55536.1"/>
    </source>
</evidence>
<name>A0A7U3XVN4_ACIBC</name>
<protein>
    <submittedName>
        <fullName evidence="1">Hypothetical 8.8 kDa protein</fullName>
    </submittedName>
</protein>
<proteinExistence type="predicted"/>